<feature type="domain" description="O-antigen ligase-related" evidence="7">
    <location>
        <begin position="288"/>
        <end position="408"/>
    </location>
</feature>
<keyword evidence="9" id="KW-1185">Reference proteome</keyword>
<dbReference type="PANTHER" id="PTHR37422">
    <property type="entry name" value="TEICHURONIC ACID BIOSYNTHESIS PROTEIN TUAE"/>
    <property type="match status" value="1"/>
</dbReference>
<evidence type="ECO:0000256" key="2">
    <source>
        <dbReference type="ARBA" id="ARBA00022692"/>
    </source>
</evidence>
<feature type="compositionally biased region" description="Polar residues" evidence="5">
    <location>
        <begin position="143"/>
        <end position="154"/>
    </location>
</feature>
<feature type="transmembrane region" description="Helical" evidence="6">
    <location>
        <begin position="7"/>
        <end position="26"/>
    </location>
</feature>
<gene>
    <name evidence="8" type="ORF">B9T62_27355</name>
</gene>
<feature type="compositionally biased region" description="Gly residues" evidence="5">
    <location>
        <begin position="109"/>
        <end position="125"/>
    </location>
</feature>
<feature type="transmembrane region" description="Helical" evidence="6">
    <location>
        <begin position="484"/>
        <end position="500"/>
    </location>
</feature>
<evidence type="ECO:0000259" key="7">
    <source>
        <dbReference type="Pfam" id="PF04932"/>
    </source>
</evidence>
<dbReference type="Proteomes" id="UP000249890">
    <property type="component" value="Chromosome"/>
</dbReference>
<feature type="compositionally biased region" description="Low complexity" evidence="5">
    <location>
        <begin position="126"/>
        <end position="141"/>
    </location>
</feature>
<feature type="transmembrane region" description="Helical" evidence="6">
    <location>
        <begin position="443"/>
        <end position="463"/>
    </location>
</feature>
<dbReference type="OrthoDB" id="1808577at2"/>
<sequence>MEELLRWCFYASFICIAGIAMSNRQLYRAVQAAWHLLGLALSLSALLAVCGGLRLQFAIAYSSSPAVSASGARLAGLLEYPNTFGAVMAVFLLERLFAVAEEWGGRAGGAVRGGKAQGGGTGKGVGNTDAGQGAGSKSAGQHLSRSSVQESGVRSSGQGAGSKSAGQHLSRSSVQEAGVRSSRQGAWSSGAEQGIESSSVVQGAGSRSAVLLRSLPLFPYAAALLLSESRGAWLAAAAAAAAVLLAKRRLIAPLVATGAAPAAAAALLYRQLARAGLAVEPLPGLLALAGCWAGALLAGLWLCRRCQRSAAGSARAALAAALCWTAAGTAVLQQVYARIAGPSPTASARGLFYRDAWQLAAEAPWLGQGGGTWRSAYLAVQSRPYVGSQVHSGYLDLLLNLGVSGVAAAGLLLLAALWLVSASPRLLAPALVILLHSAVDFDWSYGLVWLLLLGLAAAGAAKLQHGQTILPPRKRSSGWRIADHLRIFAAYGVCLLLSLLCLRAETAQQLYTRALQASHQAESTAWLRQSLDWNPLLPQTATALARLLPAEESLVVLQRGLEYSPQNAALSWEMARQLWQGEQPGPALYWVRRSLQLDRYNVQKHLAAIEGMLGMAERKRAEGEERAAMNAAAAGTELLRQYRLLAVEEGRRGKQHNDRYFGDREEAVSLHRRLVVFLEV</sequence>
<feature type="region of interest" description="Disordered" evidence="5">
    <location>
        <begin position="109"/>
        <end position="175"/>
    </location>
</feature>
<evidence type="ECO:0000313" key="9">
    <source>
        <dbReference type="Proteomes" id="UP000249890"/>
    </source>
</evidence>
<dbReference type="InterPro" id="IPR051533">
    <property type="entry name" value="WaaL-like"/>
</dbReference>
<dbReference type="InterPro" id="IPR007016">
    <property type="entry name" value="O-antigen_ligase-rel_domated"/>
</dbReference>
<keyword evidence="2 6" id="KW-0812">Transmembrane</keyword>
<evidence type="ECO:0000256" key="5">
    <source>
        <dbReference type="SAM" id="MobiDB-lite"/>
    </source>
</evidence>
<feature type="compositionally biased region" description="Low complexity" evidence="5">
    <location>
        <begin position="155"/>
        <end position="167"/>
    </location>
</feature>
<evidence type="ECO:0000256" key="3">
    <source>
        <dbReference type="ARBA" id="ARBA00022989"/>
    </source>
</evidence>
<feature type="transmembrane region" description="Helical" evidence="6">
    <location>
        <begin position="397"/>
        <end position="423"/>
    </location>
</feature>
<dbReference type="GO" id="GO:0016020">
    <property type="term" value="C:membrane"/>
    <property type="evidence" value="ECO:0007669"/>
    <property type="project" value="UniProtKB-SubCell"/>
</dbReference>
<keyword evidence="4 6" id="KW-0472">Membrane</keyword>
<name>A0A2Z2KKD8_9BACL</name>
<dbReference type="EMBL" id="CP021780">
    <property type="protein sequence ID" value="ASA26497.1"/>
    <property type="molecule type" value="Genomic_DNA"/>
</dbReference>
<evidence type="ECO:0000256" key="1">
    <source>
        <dbReference type="ARBA" id="ARBA00004141"/>
    </source>
</evidence>
<feature type="transmembrane region" description="Helical" evidence="6">
    <location>
        <begin position="250"/>
        <end position="269"/>
    </location>
</feature>
<organism evidence="8 9">
    <name type="scientific">Paenibacillus donghaensis</name>
    <dbReference type="NCBI Taxonomy" id="414771"/>
    <lineage>
        <taxon>Bacteria</taxon>
        <taxon>Bacillati</taxon>
        <taxon>Bacillota</taxon>
        <taxon>Bacilli</taxon>
        <taxon>Bacillales</taxon>
        <taxon>Paenibacillaceae</taxon>
        <taxon>Paenibacillus</taxon>
    </lineage>
</organism>
<accession>A0A2Z2KKD8</accession>
<feature type="transmembrane region" description="Helical" evidence="6">
    <location>
        <begin position="32"/>
        <end position="53"/>
    </location>
</feature>
<evidence type="ECO:0000256" key="6">
    <source>
        <dbReference type="SAM" id="Phobius"/>
    </source>
</evidence>
<evidence type="ECO:0000256" key="4">
    <source>
        <dbReference type="ARBA" id="ARBA00023136"/>
    </source>
</evidence>
<protein>
    <recommendedName>
        <fullName evidence="7">O-antigen ligase-related domain-containing protein</fullName>
    </recommendedName>
</protein>
<keyword evidence="3 6" id="KW-1133">Transmembrane helix</keyword>
<reference evidence="8 9" key="1">
    <citation type="submission" date="2017-06" db="EMBL/GenBank/DDBJ databases">
        <title>Complete genome sequence of Paenibacillus donghaensis KCTC 13049T isolated from East Sea sediment, South Korea.</title>
        <authorList>
            <person name="Jung B.K."/>
            <person name="Hong S.-J."/>
            <person name="Shin J.-H."/>
        </authorList>
    </citation>
    <scope>NUCLEOTIDE SEQUENCE [LARGE SCALE GENOMIC DNA]</scope>
    <source>
        <strain evidence="8 9">KCTC 13049</strain>
    </source>
</reference>
<dbReference type="PANTHER" id="PTHR37422:SF21">
    <property type="entry name" value="EXOQ-LIKE PROTEIN"/>
    <property type="match status" value="1"/>
</dbReference>
<comment type="subcellular location">
    <subcellularLocation>
        <location evidence="1">Membrane</location>
        <topology evidence="1">Multi-pass membrane protein</topology>
    </subcellularLocation>
</comment>
<dbReference type="AlphaFoldDB" id="A0A2Z2KKD8"/>
<proteinExistence type="predicted"/>
<dbReference type="Pfam" id="PF04932">
    <property type="entry name" value="Wzy_C"/>
    <property type="match status" value="1"/>
</dbReference>
<dbReference type="KEGG" id="pdh:B9T62_27355"/>
<evidence type="ECO:0000313" key="8">
    <source>
        <dbReference type="EMBL" id="ASA26497.1"/>
    </source>
</evidence>
<feature type="transmembrane region" description="Helical" evidence="6">
    <location>
        <begin position="281"/>
        <end position="303"/>
    </location>
</feature>